<evidence type="ECO:0000313" key="8">
    <source>
        <dbReference type="EMBL" id="SFR11662.1"/>
    </source>
</evidence>
<keyword evidence="6 7" id="KW-0472">Membrane</keyword>
<proteinExistence type="inferred from homology"/>
<keyword evidence="5 7" id="KW-1133">Transmembrane helix</keyword>
<evidence type="ECO:0000256" key="6">
    <source>
        <dbReference type="ARBA" id="ARBA00023136"/>
    </source>
</evidence>
<dbReference type="InterPro" id="IPR003688">
    <property type="entry name" value="TraG/VirD4"/>
</dbReference>
<reference evidence="9" key="1">
    <citation type="submission" date="2016-10" db="EMBL/GenBank/DDBJ databases">
        <authorList>
            <person name="Varghese N."/>
            <person name="Submissions S."/>
        </authorList>
    </citation>
    <scope>NUCLEOTIDE SEQUENCE [LARGE SCALE GENOMIC DNA]</scope>
    <source>
        <strain evidence="9">DSM 3669</strain>
    </source>
</reference>
<dbReference type="Gene3D" id="3.40.50.300">
    <property type="entry name" value="P-loop containing nucleotide triphosphate hydrolases"/>
    <property type="match status" value="2"/>
</dbReference>
<dbReference type="SUPFAM" id="SSF52540">
    <property type="entry name" value="P-loop containing nucleoside triphosphate hydrolases"/>
    <property type="match status" value="1"/>
</dbReference>
<comment type="similarity">
    <text evidence="2">Belongs to the VirD4/TraG family.</text>
</comment>
<evidence type="ECO:0000256" key="4">
    <source>
        <dbReference type="ARBA" id="ARBA00022692"/>
    </source>
</evidence>
<dbReference type="NCBIfam" id="NF045973">
    <property type="entry name" value="conju_CD1115"/>
    <property type="match status" value="1"/>
</dbReference>
<comment type="subcellular location">
    <subcellularLocation>
        <location evidence="1">Cell membrane</location>
        <topology evidence="1">Multi-pass membrane protein</topology>
    </subcellularLocation>
</comment>
<feature type="transmembrane region" description="Helical" evidence="7">
    <location>
        <begin position="6"/>
        <end position="22"/>
    </location>
</feature>
<evidence type="ECO:0000256" key="3">
    <source>
        <dbReference type="ARBA" id="ARBA00022475"/>
    </source>
</evidence>
<feature type="transmembrane region" description="Helical" evidence="7">
    <location>
        <begin position="96"/>
        <end position="117"/>
    </location>
</feature>
<evidence type="ECO:0000256" key="7">
    <source>
        <dbReference type="SAM" id="Phobius"/>
    </source>
</evidence>
<gene>
    <name evidence="8" type="ORF">SAMN05660706_12333</name>
</gene>
<name>A0A1I6E259_9FIRM</name>
<sequence>MTLDFLFLYHILLEVVISLFAGKRIPELSRGMKFRLMLFIALLLINVFALPLLLHFPWYVKEQGFQAGLAGWKQFVYQKPLAGPAVLLKEEQTRTVWYYFQPMVAAAVIGIFTQYGLMRRKRTNRDIGGPDAAGQGQFGTARWQTEKEVNSNFYLWDTGQELPRGGVVLGAKRQGKNFYSWLDTDDTHTLLIGATRSGKSRRLIMPSIWTIARAGESMIIPDPKKELFNTTAGYLWEQGYNVILLDFQAPGSGNRWNLLHPVIMRLQNGDETGAAKAAKQLAHMLTYQFQRPEEYKGDKIWPQSQKSLTAALALAVSMEAPAPARHMGSVYRTLTSLGKNGGKGLDEYFDSLDDDHPAKVAYGVAAMAESKLRNGIFTGAAAQLEMWSDPGVCWLTAEQDHDLAAPGREKTAVFIVVPDEDSSLHILAALYIAQTYTALTELARANGGRLDKRVHFLLEEFGNLPPIPDFAEKITLAGGRGMKFLIAIQGLDQIKKRYKNDATTISGNCNTWVYLSTADYETARLLSEKTGKYTQQTENLSAQVRKEDHTRGVSYGLAGRSLLLPDEVLRWPVGRSLIFRGRTNPARLPLPDLSVWPAADDFVQLANTLGKEAIVQPKIWVPGPGPAEEISDDFSIEKPEPVDILSEL</sequence>
<evidence type="ECO:0000256" key="1">
    <source>
        <dbReference type="ARBA" id="ARBA00004651"/>
    </source>
</evidence>
<dbReference type="AlphaFoldDB" id="A0A1I6E259"/>
<evidence type="ECO:0000256" key="2">
    <source>
        <dbReference type="ARBA" id="ARBA00008806"/>
    </source>
</evidence>
<dbReference type="GO" id="GO:0005886">
    <property type="term" value="C:plasma membrane"/>
    <property type="evidence" value="ECO:0007669"/>
    <property type="project" value="UniProtKB-SubCell"/>
</dbReference>
<dbReference type="InterPro" id="IPR051539">
    <property type="entry name" value="T4SS-coupling_protein"/>
</dbReference>
<dbReference type="CDD" id="cd01127">
    <property type="entry name" value="TrwB_TraG_TraD_VirD4"/>
    <property type="match status" value="1"/>
</dbReference>
<evidence type="ECO:0000313" key="9">
    <source>
        <dbReference type="Proteomes" id="UP000199584"/>
    </source>
</evidence>
<keyword evidence="4 7" id="KW-0812">Transmembrane</keyword>
<organism evidence="8 9">
    <name type="scientific">Desulfoscipio geothermicus DSM 3669</name>
    <dbReference type="NCBI Taxonomy" id="1121426"/>
    <lineage>
        <taxon>Bacteria</taxon>
        <taxon>Bacillati</taxon>
        <taxon>Bacillota</taxon>
        <taxon>Clostridia</taxon>
        <taxon>Eubacteriales</taxon>
        <taxon>Desulfallaceae</taxon>
        <taxon>Desulfoscipio</taxon>
    </lineage>
</organism>
<feature type="transmembrane region" description="Helical" evidence="7">
    <location>
        <begin position="34"/>
        <end position="54"/>
    </location>
</feature>
<dbReference type="Proteomes" id="UP000199584">
    <property type="component" value="Unassembled WGS sequence"/>
</dbReference>
<keyword evidence="9" id="KW-1185">Reference proteome</keyword>
<evidence type="ECO:0000256" key="5">
    <source>
        <dbReference type="ARBA" id="ARBA00022989"/>
    </source>
</evidence>
<dbReference type="STRING" id="39060.SAMN05660706_12333"/>
<dbReference type="PANTHER" id="PTHR37937:SF1">
    <property type="entry name" value="CONJUGATIVE TRANSFER: DNA TRANSPORT"/>
    <property type="match status" value="1"/>
</dbReference>
<dbReference type="InterPro" id="IPR027417">
    <property type="entry name" value="P-loop_NTPase"/>
</dbReference>
<dbReference type="Pfam" id="PF02534">
    <property type="entry name" value="T4SS-DNA_transf"/>
    <property type="match status" value="1"/>
</dbReference>
<dbReference type="EMBL" id="FOYM01000023">
    <property type="protein sequence ID" value="SFR11662.1"/>
    <property type="molecule type" value="Genomic_DNA"/>
</dbReference>
<keyword evidence="3" id="KW-1003">Cell membrane</keyword>
<protein>
    <submittedName>
        <fullName evidence="8">Type IV secretion system protein VirD4</fullName>
    </submittedName>
</protein>
<dbReference type="PANTHER" id="PTHR37937">
    <property type="entry name" value="CONJUGATIVE TRANSFER: DNA TRANSPORT"/>
    <property type="match status" value="1"/>
</dbReference>
<accession>A0A1I6E259</accession>